<dbReference type="SUPFAM" id="SSF81321">
    <property type="entry name" value="Family A G protein-coupled receptor-like"/>
    <property type="match status" value="1"/>
</dbReference>
<evidence type="ECO:0000313" key="12">
    <source>
        <dbReference type="Proteomes" id="UP001295444"/>
    </source>
</evidence>
<evidence type="ECO:0000256" key="3">
    <source>
        <dbReference type="ARBA" id="ARBA00022692"/>
    </source>
</evidence>
<evidence type="ECO:0000256" key="2">
    <source>
        <dbReference type="ARBA" id="ARBA00022606"/>
    </source>
</evidence>
<reference evidence="11" key="1">
    <citation type="submission" date="2022-03" db="EMBL/GenBank/DDBJ databases">
        <authorList>
            <person name="Alioto T."/>
            <person name="Alioto T."/>
            <person name="Gomez Garrido J."/>
        </authorList>
    </citation>
    <scope>NUCLEOTIDE SEQUENCE</scope>
</reference>
<organism evidence="11 12">
    <name type="scientific">Pelobates cultripes</name>
    <name type="common">Western spadefoot toad</name>
    <dbReference type="NCBI Taxonomy" id="61616"/>
    <lineage>
        <taxon>Eukaryota</taxon>
        <taxon>Metazoa</taxon>
        <taxon>Chordata</taxon>
        <taxon>Craniata</taxon>
        <taxon>Vertebrata</taxon>
        <taxon>Euteleostomi</taxon>
        <taxon>Amphibia</taxon>
        <taxon>Batrachia</taxon>
        <taxon>Anura</taxon>
        <taxon>Pelobatoidea</taxon>
        <taxon>Pelobatidae</taxon>
        <taxon>Pelobates</taxon>
    </lineage>
</organism>
<dbReference type="GO" id="GO:0004930">
    <property type="term" value="F:G protein-coupled receptor activity"/>
    <property type="evidence" value="ECO:0007669"/>
    <property type="project" value="UniProtKB-KW"/>
</dbReference>
<name>A0AAD1TAB6_PELCU</name>
<dbReference type="PANTHER" id="PTHR11394">
    <property type="entry name" value="TASTE RECEPTOR TYPE 2"/>
    <property type="match status" value="1"/>
</dbReference>
<dbReference type="InterPro" id="IPR017452">
    <property type="entry name" value="GPCR_Rhodpsn_7TM"/>
</dbReference>
<feature type="domain" description="G-protein coupled receptors family 1 profile" evidence="10">
    <location>
        <begin position="1"/>
        <end position="121"/>
    </location>
</feature>
<dbReference type="InterPro" id="IPR000276">
    <property type="entry name" value="GPCR_Rhodpsn"/>
</dbReference>
<dbReference type="PROSITE" id="PS50262">
    <property type="entry name" value="G_PROTEIN_RECEP_F1_2"/>
    <property type="match status" value="1"/>
</dbReference>
<dbReference type="GO" id="GO:0016020">
    <property type="term" value="C:membrane"/>
    <property type="evidence" value="ECO:0007669"/>
    <property type="project" value="UniProtKB-SubCell"/>
</dbReference>
<protein>
    <submittedName>
        <fullName evidence="11">Olfactory receptor class A 4</fullName>
    </submittedName>
</protein>
<evidence type="ECO:0000313" key="11">
    <source>
        <dbReference type="EMBL" id="CAH2319954.1"/>
    </source>
</evidence>
<comment type="subcellular location">
    <subcellularLocation>
        <location evidence="1">Membrane</location>
        <topology evidence="1">Multi-pass membrane protein</topology>
    </subcellularLocation>
</comment>
<keyword evidence="2" id="KW-0716">Sensory transduction</keyword>
<keyword evidence="4 9" id="KW-1133">Transmembrane helix</keyword>
<evidence type="ECO:0000256" key="1">
    <source>
        <dbReference type="ARBA" id="ARBA00004141"/>
    </source>
</evidence>
<sequence length="167" mass="18388">MDCVWNFPSPAANLLYVTATLVIHELIPVILMVSTNISTLHTLNQHSKTIGAQKTLSRVASERKAALVITVLVILFVTCWGTNVIAVNCYNFTQGSSSTAFLLTVANFGAYIFMGFSPMVLLLGHSKLRNKMLSLFCIEWKHHLQVKPEEITSSCVAQSGNVTIVKF</sequence>
<dbReference type="Gene3D" id="1.20.1070.10">
    <property type="entry name" value="Rhodopsin 7-helix transmembrane proteins"/>
    <property type="match status" value="1"/>
</dbReference>
<dbReference type="CDD" id="cd00637">
    <property type="entry name" value="7tm_classA_rhodopsin-like"/>
    <property type="match status" value="1"/>
</dbReference>
<keyword evidence="7 11" id="KW-0675">Receptor</keyword>
<dbReference type="PANTHER" id="PTHR11394:SF137">
    <property type="entry name" value="C-X-C CHEMOKINE RECEPTOR TYPE 3 ISOFORM X1-RELATED"/>
    <property type="match status" value="1"/>
</dbReference>
<feature type="transmembrane region" description="Helical" evidence="9">
    <location>
        <begin position="14"/>
        <end position="33"/>
    </location>
</feature>
<feature type="transmembrane region" description="Helical" evidence="9">
    <location>
        <begin position="99"/>
        <end position="123"/>
    </location>
</feature>
<evidence type="ECO:0000256" key="8">
    <source>
        <dbReference type="ARBA" id="ARBA00023224"/>
    </source>
</evidence>
<keyword evidence="5" id="KW-0297">G-protein coupled receptor</keyword>
<evidence type="ECO:0000256" key="4">
    <source>
        <dbReference type="ARBA" id="ARBA00022989"/>
    </source>
</evidence>
<keyword evidence="6 9" id="KW-0472">Membrane</keyword>
<keyword evidence="12" id="KW-1185">Reference proteome</keyword>
<dbReference type="Pfam" id="PF00001">
    <property type="entry name" value="7tm_1"/>
    <property type="match status" value="1"/>
</dbReference>
<accession>A0AAD1TAB6</accession>
<evidence type="ECO:0000256" key="9">
    <source>
        <dbReference type="SAM" id="Phobius"/>
    </source>
</evidence>
<feature type="transmembrane region" description="Helical" evidence="9">
    <location>
        <begin position="65"/>
        <end position="87"/>
    </location>
</feature>
<evidence type="ECO:0000259" key="10">
    <source>
        <dbReference type="PROSITE" id="PS50262"/>
    </source>
</evidence>
<dbReference type="AlphaFoldDB" id="A0AAD1TAB6"/>
<dbReference type="Proteomes" id="UP001295444">
    <property type="component" value="Chromosome 10"/>
</dbReference>
<gene>
    <name evidence="11" type="ORF">PECUL_23A042868</name>
</gene>
<proteinExistence type="predicted"/>
<keyword evidence="3 9" id="KW-0812">Transmembrane</keyword>
<evidence type="ECO:0000256" key="7">
    <source>
        <dbReference type="ARBA" id="ARBA00023170"/>
    </source>
</evidence>
<keyword evidence="8" id="KW-0807">Transducer</keyword>
<evidence type="ECO:0000256" key="5">
    <source>
        <dbReference type="ARBA" id="ARBA00023040"/>
    </source>
</evidence>
<dbReference type="EMBL" id="OW240921">
    <property type="protein sequence ID" value="CAH2319954.1"/>
    <property type="molecule type" value="Genomic_DNA"/>
</dbReference>
<evidence type="ECO:0000256" key="6">
    <source>
        <dbReference type="ARBA" id="ARBA00023136"/>
    </source>
</evidence>